<reference evidence="3 4" key="1">
    <citation type="submission" date="2018-11" db="EMBL/GenBank/DDBJ databases">
        <title>Proposal to divide the Flavobacteriaceae and reorganize its genera based on Amino Acid Identity values calculated from whole genome sequences.</title>
        <authorList>
            <person name="Nicholson A.C."/>
            <person name="Gulvik C.A."/>
            <person name="Whitney A.M."/>
            <person name="Humrighouse B.W."/>
            <person name="Bell M."/>
            <person name="Holmes B."/>
            <person name="Steigerwalt A.G."/>
            <person name="Villarma A."/>
            <person name="Sheth M."/>
            <person name="Batra D."/>
            <person name="Pryor J."/>
            <person name="Bernardet J.-F."/>
            <person name="Hugo C."/>
            <person name="Kampfer P."/>
            <person name="Newman J."/>
            <person name="McQuiston J.R."/>
        </authorList>
    </citation>
    <scope>NUCLEOTIDE SEQUENCE [LARGE SCALE GENOMIC DNA]</scope>
    <source>
        <strain evidence="3 4">G0041</strain>
    </source>
</reference>
<feature type="region of interest" description="Disordered" evidence="1">
    <location>
        <begin position="628"/>
        <end position="650"/>
    </location>
</feature>
<evidence type="ECO:0000256" key="1">
    <source>
        <dbReference type="SAM" id="MobiDB-lite"/>
    </source>
</evidence>
<dbReference type="Pfam" id="PF05954">
    <property type="entry name" value="Phage_GPD"/>
    <property type="match status" value="1"/>
</dbReference>
<protein>
    <submittedName>
        <fullName evidence="3">Vgr family protein</fullName>
    </submittedName>
</protein>
<dbReference type="InterPro" id="IPR037026">
    <property type="entry name" value="Vgr_OB-fold_dom_sf"/>
</dbReference>
<dbReference type="SUPFAM" id="SSF69279">
    <property type="entry name" value="Phage tail proteins"/>
    <property type="match status" value="1"/>
</dbReference>
<dbReference type="SUPFAM" id="SSF69349">
    <property type="entry name" value="Phage fibre proteins"/>
    <property type="match status" value="1"/>
</dbReference>
<dbReference type="InterPro" id="IPR006531">
    <property type="entry name" value="Gp5/Vgr_OB"/>
</dbReference>
<evidence type="ECO:0000313" key="3">
    <source>
        <dbReference type="EMBL" id="AZA89568.1"/>
    </source>
</evidence>
<name>A0AAD1DPA3_CHRNA</name>
<organism evidence="3 4">
    <name type="scientific">Chryseobacterium nakagawai</name>
    <dbReference type="NCBI Taxonomy" id="1241982"/>
    <lineage>
        <taxon>Bacteria</taxon>
        <taxon>Pseudomonadati</taxon>
        <taxon>Bacteroidota</taxon>
        <taxon>Flavobacteriia</taxon>
        <taxon>Flavobacteriales</taxon>
        <taxon>Weeksellaceae</taxon>
        <taxon>Chryseobacterium group</taxon>
        <taxon>Chryseobacterium</taxon>
    </lineage>
</organism>
<accession>A0AAD1DPA3</accession>
<keyword evidence="4" id="KW-1185">Reference proteome</keyword>
<dbReference type="Gene3D" id="3.55.50.10">
    <property type="entry name" value="Baseplate protein-like domains"/>
    <property type="match status" value="1"/>
</dbReference>
<dbReference type="Gene3D" id="2.40.50.230">
    <property type="entry name" value="Gp5 N-terminal domain"/>
    <property type="match status" value="1"/>
</dbReference>
<dbReference type="AlphaFoldDB" id="A0AAD1DPA3"/>
<evidence type="ECO:0000259" key="2">
    <source>
        <dbReference type="Pfam" id="PF04717"/>
    </source>
</evidence>
<sequence length="650" mass="71283">MKKNTTSERVSFTGGYRAPDNAQAVKENNTAGINRIVKLSAIINGEIISSFKHFKLKQSAITHHEFELTLAHDALSEKQGHQLEQANTFLGKRLTIKIAYKDFETKNSPKRVFVGIITKVGFSQEAHSLGNIVLKGFSPTILLDGAAHTQSFGGAQPVNTGIIADEVIKQGIDPFWYDFRVNAKASSQIVYSTQYNETHYNYLCRIAEAYGEQFFYDGEVLHFGNMPVPAAPLELISGSNTSNIHTELRAIHAQPNYYGYNSSKNTMLTSGETPLKHMGNLAQTAYINNESIFKTPSLQSAPIRAATDMDVVNSQTGAWGSKGVDVFVVSGDTTMPFLYPGCTADLYLRKPDSSKMGYFTKLMMTKVIHEIDTLGHYKGSFEAIASDTGYMPKPEFTVPFAETQPAVVVSNEDPLGQGRVRVKFLWQLNETTDFIRVMSPDAGGTDQITQNRGYVAIPEVGDQVMVGFVHNHPDRPFVMGGMFHGGVALGGGINNHLKSIQTRSGIRILMNDAEGSVNIVDPSGNNYFMDGKGNITVSAPNDINFNAGGNLNINVGQNMSTSVGMNKTDTVTMNHSESIGMIKTSSVIGDSQVFITGKLTEFIEGDVHSEVKQERNEISRKEMNFSTEENFTSHTKSSIFMNSGEKGHNH</sequence>
<feature type="domain" description="Gp5/Type VI secretion system Vgr protein OB-fold" evidence="2">
    <location>
        <begin position="404"/>
        <end position="483"/>
    </location>
</feature>
<dbReference type="SUPFAM" id="SSF69255">
    <property type="entry name" value="gp5 N-terminal domain-like"/>
    <property type="match status" value="1"/>
</dbReference>
<dbReference type="EMBL" id="CP033923">
    <property type="protein sequence ID" value="AZA89568.1"/>
    <property type="molecule type" value="Genomic_DNA"/>
</dbReference>
<evidence type="ECO:0000313" key="4">
    <source>
        <dbReference type="Proteomes" id="UP000278288"/>
    </source>
</evidence>
<dbReference type="RefSeq" id="WP_123856043.1">
    <property type="nucleotide sequence ID" value="NZ_CP033923.1"/>
</dbReference>
<dbReference type="Gene3D" id="2.30.110.50">
    <property type="match status" value="1"/>
</dbReference>
<dbReference type="Proteomes" id="UP000278288">
    <property type="component" value="Chromosome"/>
</dbReference>
<proteinExistence type="predicted"/>
<dbReference type="Pfam" id="PF04717">
    <property type="entry name" value="Phage_base_V"/>
    <property type="match status" value="1"/>
</dbReference>
<dbReference type="KEGG" id="cnk:EG343_02460"/>
<feature type="compositionally biased region" description="Polar residues" evidence="1">
    <location>
        <begin position="628"/>
        <end position="641"/>
    </location>
</feature>
<gene>
    <name evidence="3" type="ORF">EG343_02460</name>
</gene>